<dbReference type="Proteomes" id="UP001055712">
    <property type="component" value="Unassembled WGS sequence"/>
</dbReference>
<accession>A0A9D4YTW7</accession>
<gene>
    <name evidence="1" type="ORF">D9Q98_007693</name>
</gene>
<keyword evidence="2" id="KW-1185">Reference proteome</keyword>
<dbReference type="EMBL" id="SIDB01000011">
    <property type="protein sequence ID" value="KAI3425717.1"/>
    <property type="molecule type" value="Genomic_DNA"/>
</dbReference>
<sequence>MALVLLSWRNTRGEPWPASALLCRRGRLWLVSRRASGGTATQPPAAAAAAGPIGDPPGVLLRLTPLLPAELDGGPLVVGRPLVSARFSAPLALLQDDRLSQLVLTWQAPPFSGSPPCGAAAPSVAATASAARRRLLAIM</sequence>
<reference evidence="1" key="2">
    <citation type="submission" date="2020-11" db="EMBL/GenBank/DDBJ databases">
        <authorList>
            <person name="Cecchin M."/>
            <person name="Marcolungo L."/>
            <person name="Rossato M."/>
            <person name="Girolomoni L."/>
            <person name="Cosentino E."/>
            <person name="Cuine S."/>
            <person name="Li-Beisson Y."/>
            <person name="Delledonne M."/>
            <person name="Ballottari M."/>
        </authorList>
    </citation>
    <scope>NUCLEOTIDE SEQUENCE</scope>
    <source>
        <strain evidence="1">211/11P</strain>
        <tissue evidence="1">Whole cell</tissue>
    </source>
</reference>
<evidence type="ECO:0000313" key="1">
    <source>
        <dbReference type="EMBL" id="KAI3425717.1"/>
    </source>
</evidence>
<comment type="caution">
    <text evidence="1">The sequence shown here is derived from an EMBL/GenBank/DDBJ whole genome shotgun (WGS) entry which is preliminary data.</text>
</comment>
<organism evidence="1 2">
    <name type="scientific">Chlorella vulgaris</name>
    <name type="common">Green alga</name>
    <dbReference type="NCBI Taxonomy" id="3077"/>
    <lineage>
        <taxon>Eukaryota</taxon>
        <taxon>Viridiplantae</taxon>
        <taxon>Chlorophyta</taxon>
        <taxon>core chlorophytes</taxon>
        <taxon>Trebouxiophyceae</taxon>
        <taxon>Chlorellales</taxon>
        <taxon>Chlorellaceae</taxon>
        <taxon>Chlorella clade</taxon>
        <taxon>Chlorella</taxon>
    </lineage>
</organism>
<evidence type="ECO:0000313" key="2">
    <source>
        <dbReference type="Proteomes" id="UP001055712"/>
    </source>
</evidence>
<dbReference type="AlphaFoldDB" id="A0A9D4YTW7"/>
<reference evidence="1" key="1">
    <citation type="journal article" date="2019" name="Plant J.">
        <title>Chlorella vulgaris genome assembly and annotation reveals the molecular basis for metabolic acclimation to high light conditions.</title>
        <authorList>
            <person name="Cecchin M."/>
            <person name="Marcolungo L."/>
            <person name="Rossato M."/>
            <person name="Girolomoni L."/>
            <person name="Cosentino E."/>
            <person name="Cuine S."/>
            <person name="Li-Beisson Y."/>
            <person name="Delledonne M."/>
            <person name="Ballottari M."/>
        </authorList>
    </citation>
    <scope>NUCLEOTIDE SEQUENCE</scope>
    <source>
        <strain evidence="1">211/11P</strain>
    </source>
</reference>
<name>A0A9D4YTW7_CHLVU</name>
<proteinExistence type="predicted"/>
<protein>
    <submittedName>
        <fullName evidence="1">Uncharacterized protein</fullName>
    </submittedName>
</protein>